<dbReference type="PANTHER" id="PTHR43539">
    <property type="entry name" value="FLAVIN-BINDING MONOOXYGENASE-LIKE PROTEIN (AFU_ORTHOLOGUE AFUA_4G09220)"/>
    <property type="match status" value="1"/>
</dbReference>
<evidence type="ECO:0000313" key="3">
    <source>
        <dbReference type="Proteomes" id="UP000031364"/>
    </source>
</evidence>
<dbReference type="PRINTS" id="PR00411">
    <property type="entry name" value="PNDRDTASEI"/>
</dbReference>
<protein>
    <submittedName>
        <fullName evidence="2">Flavoprotein</fullName>
    </submittedName>
</protein>
<dbReference type="Pfam" id="PF13738">
    <property type="entry name" value="Pyr_redox_3"/>
    <property type="match status" value="1"/>
</dbReference>
<keyword evidence="1" id="KW-0560">Oxidoreductase</keyword>
<dbReference type="InterPro" id="IPR036188">
    <property type="entry name" value="FAD/NAD-bd_sf"/>
</dbReference>
<name>A0ABR4ZKU2_9NOCA</name>
<dbReference type="Gene3D" id="3.50.50.60">
    <property type="entry name" value="FAD/NAD(P)-binding domain"/>
    <property type="match status" value="2"/>
</dbReference>
<dbReference type="Proteomes" id="UP000031364">
    <property type="component" value="Unassembled WGS sequence"/>
</dbReference>
<dbReference type="SUPFAM" id="SSF51905">
    <property type="entry name" value="FAD/NAD(P)-binding domain"/>
    <property type="match status" value="2"/>
</dbReference>
<reference evidence="2 3" key="1">
    <citation type="journal article" date="2014" name="Int. J. Syst. Evol. Microbiol.">
        <title>Nocardia vulneris sp. nov., isolated from wounds of human patients in North America.</title>
        <authorList>
            <person name="Lasker B.A."/>
            <person name="Bell M."/>
            <person name="Klenk H.P."/>
            <person name="Sproer C."/>
            <person name="Schumann C."/>
            <person name="Schumann P."/>
            <person name="Brown J.M."/>
        </authorList>
    </citation>
    <scope>NUCLEOTIDE SEQUENCE [LARGE SCALE GENOMIC DNA]</scope>
    <source>
        <strain evidence="2 3">W9851</strain>
    </source>
</reference>
<accession>A0ABR4ZKU2</accession>
<dbReference type="PANTHER" id="PTHR43539:SF78">
    <property type="entry name" value="FLAVIN-CONTAINING MONOOXYGENASE"/>
    <property type="match status" value="1"/>
</dbReference>
<sequence length="433" mass="46655">MTIEYAETVIIGAGQQGCGVAASLQEIGHEAVIVEKAEVGHAWAHERWDSLLVGSGNRTIQFPGWEYDGTDPDGTMSGRELAGHLRRYAAQRQLRVWQHTEVRAVECAPAASDRDDVRFRTSLSTGAALESRNVVAAVGGYAKPRVPDFAADIDPAVRQVHSRDYRNPATLPEGAVLVVGAGISGQQIADELADTGRRVFLSVGRHRVFPRRYRGRGIHEWMYIFSLYDDFVTGDFDSADPAKLPGLPVSAVTNRGADLNLGTLAEKGVGLVGSVRAAQGTVLSLADNVVAVAADSGRSFRAILHRIDTGIRLRGFVAPEQDPPLDVHMTHITDFGGKLDLAQHDIAAIIWCTGFGPDYRFLPEQALDEHGAPHRQKGMLGALPGLYYAGLPDGNSLHLTGIPATVECGHFIARQIHIDAVLRSGSSESVVVR</sequence>
<proteinExistence type="predicted"/>
<organism evidence="2 3">
    <name type="scientific">Nocardia vulneris</name>
    <dbReference type="NCBI Taxonomy" id="1141657"/>
    <lineage>
        <taxon>Bacteria</taxon>
        <taxon>Bacillati</taxon>
        <taxon>Actinomycetota</taxon>
        <taxon>Actinomycetes</taxon>
        <taxon>Mycobacteriales</taxon>
        <taxon>Nocardiaceae</taxon>
        <taxon>Nocardia</taxon>
    </lineage>
</organism>
<keyword evidence="3" id="KW-1185">Reference proteome</keyword>
<gene>
    <name evidence="2" type="ORF">FG87_04230</name>
</gene>
<dbReference type="InterPro" id="IPR050982">
    <property type="entry name" value="Auxin_biosynth/cation_transpt"/>
</dbReference>
<evidence type="ECO:0000313" key="2">
    <source>
        <dbReference type="EMBL" id="KIA66027.1"/>
    </source>
</evidence>
<dbReference type="EMBL" id="JNFP01000004">
    <property type="protein sequence ID" value="KIA66027.1"/>
    <property type="molecule type" value="Genomic_DNA"/>
</dbReference>
<evidence type="ECO:0000256" key="1">
    <source>
        <dbReference type="ARBA" id="ARBA00023002"/>
    </source>
</evidence>
<dbReference type="RefSeq" id="WP_043664923.1">
    <property type="nucleotide sequence ID" value="NZ_BDCI01000002.1"/>
</dbReference>
<comment type="caution">
    <text evidence="2">The sequence shown here is derived from an EMBL/GenBank/DDBJ whole genome shotgun (WGS) entry which is preliminary data.</text>
</comment>